<evidence type="ECO:0000259" key="2">
    <source>
        <dbReference type="Pfam" id="PF02481"/>
    </source>
</evidence>
<keyword evidence="4" id="KW-1185">Reference proteome</keyword>
<dbReference type="PANTHER" id="PTHR43022:SF1">
    <property type="entry name" value="PROTEIN SMF"/>
    <property type="match status" value="1"/>
</dbReference>
<dbReference type="SUPFAM" id="SSF102405">
    <property type="entry name" value="MCP/YpsA-like"/>
    <property type="match status" value="1"/>
</dbReference>
<dbReference type="Proteomes" id="UP001146453">
    <property type="component" value="Unassembled WGS sequence"/>
</dbReference>
<accession>A0ABT4R950</accession>
<feature type="domain" description="Smf/DprA SLOG" evidence="2">
    <location>
        <begin position="111"/>
        <end position="305"/>
    </location>
</feature>
<evidence type="ECO:0000313" key="3">
    <source>
        <dbReference type="EMBL" id="MCZ9292089.1"/>
    </source>
</evidence>
<sequence>MSSLESWAYLSRVVEGPSHHIQALLRVGKTADEIADGVRTRATWIGGLLSQTENRYTWDRPAEDLEFAAELGYTLITPESPQWPTEAIQCSFGRQQTGAASKASHQPDGIAPHALWVAGNTNLPGLFAQSVGVVGTRHATKYGHMATKDLVAGLGGHNYTVVSGGALGIDTVAHTTAMDVHTPTVVVAACGPGEHYPRSNKALFERVVATGGALMTEYPPSVTPDRHRFLTRNRLVAALTLGTVLVEAPFRSGALNTLKWVNVFNRTAMAVPGPVTDAQSLGANLAIQNNEAEMVLNAGQIHEQLSAVGEFSAEEQMEMEYPPSVTQQLSRNELRIYDALPPAGRAGREAEAVAADSGLSIALTVHILMDLSKRGLVERDKRLWSRVEQPGLGGAGTLP</sequence>
<dbReference type="RefSeq" id="WP_269952465.1">
    <property type="nucleotide sequence ID" value="NZ_JAKMUR010000014.1"/>
</dbReference>
<name>A0ABT4R950_9CORY</name>
<evidence type="ECO:0000313" key="4">
    <source>
        <dbReference type="Proteomes" id="UP001146453"/>
    </source>
</evidence>
<dbReference type="InterPro" id="IPR057666">
    <property type="entry name" value="DrpA_SLOG"/>
</dbReference>
<reference evidence="3" key="1">
    <citation type="submission" date="2022-02" db="EMBL/GenBank/DDBJ databases">
        <title>Corynebacterium sp. from urogenital microbiome.</title>
        <authorList>
            <person name="Cappelli E.A."/>
            <person name="Ribeiro T.G."/>
            <person name="Peixe L."/>
        </authorList>
    </citation>
    <scope>NUCLEOTIDE SEQUENCE</scope>
    <source>
        <strain evidence="3">C8Ua_144</strain>
    </source>
</reference>
<dbReference type="Pfam" id="PF02481">
    <property type="entry name" value="DNA_processg_A"/>
    <property type="match status" value="1"/>
</dbReference>
<dbReference type="EMBL" id="JAKMUR010000014">
    <property type="protein sequence ID" value="MCZ9292089.1"/>
    <property type="molecule type" value="Genomic_DNA"/>
</dbReference>
<dbReference type="PANTHER" id="PTHR43022">
    <property type="entry name" value="PROTEIN SMF"/>
    <property type="match status" value="1"/>
</dbReference>
<protein>
    <submittedName>
        <fullName evidence="3">DNA-protecting protein DprA</fullName>
    </submittedName>
</protein>
<comment type="similarity">
    <text evidence="1">Belongs to the DprA/Smf family.</text>
</comment>
<dbReference type="InterPro" id="IPR003488">
    <property type="entry name" value="DprA"/>
</dbReference>
<organism evidence="3 4">
    <name type="scientific">Corynebacterium lehmanniae</name>
    <dbReference type="NCBI Taxonomy" id="2913497"/>
    <lineage>
        <taxon>Bacteria</taxon>
        <taxon>Bacillati</taxon>
        <taxon>Actinomycetota</taxon>
        <taxon>Actinomycetes</taxon>
        <taxon>Mycobacteriales</taxon>
        <taxon>Corynebacteriaceae</taxon>
        <taxon>Corynebacterium</taxon>
    </lineage>
</organism>
<proteinExistence type="inferred from homology"/>
<evidence type="ECO:0000256" key="1">
    <source>
        <dbReference type="ARBA" id="ARBA00006525"/>
    </source>
</evidence>
<dbReference type="Gene3D" id="3.40.50.450">
    <property type="match status" value="1"/>
</dbReference>
<gene>
    <name evidence="3" type="ORF">L8U61_08080</name>
</gene>
<comment type="caution">
    <text evidence="3">The sequence shown here is derived from an EMBL/GenBank/DDBJ whole genome shotgun (WGS) entry which is preliminary data.</text>
</comment>